<evidence type="ECO:0000313" key="3">
    <source>
        <dbReference type="Proteomes" id="UP001152562"/>
    </source>
</evidence>
<comment type="caution">
    <text evidence="2">The sequence shown here is derived from an EMBL/GenBank/DDBJ whole genome shotgun (WGS) entry which is preliminary data.</text>
</comment>
<evidence type="ECO:0000256" key="1">
    <source>
        <dbReference type="SAM" id="MobiDB-lite"/>
    </source>
</evidence>
<name>A0A9P0SZ22_PIEBR</name>
<proteinExistence type="predicted"/>
<reference evidence="2" key="1">
    <citation type="submission" date="2022-05" db="EMBL/GenBank/DDBJ databases">
        <authorList>
            <person name="Okamura Y."/>
        </authorList>
    </citation>
    <scope>NUCLEOTIDE SEQUENCE</scope>
</reference>
<organism evidence="2 3">
    <name type="scientific">Pieris brassicae</name>
    <name type="common">White butterfly</name>
    <name type="synonym">Large white butterfly</name>
    <dbReference type="NCBI Taxonomy" id="7116"/>
    <lineage>
        <taxon>Eukaryota</taxon>
        <taxon>Metazoa</taxon>
        <taxon>Ecdysozoa</taxon>
        <taxon>Arthropoda</taxon>
        <taxon>Hexapoda</taxon>
        <taxon>Insecta</taxon>
        <taxon>Pterygota</taxon>
        <taxon>Neoptera</taxon>
        <taxon>Endopterygota</taxon>
        <taxon>Lepidoptera</taxon>
        <taxon>Glossata</taxon>
        <taxon>Ditrysia</taxon>
        <taxon>Papilionoidea</taxon>
        <taxon>Pieridae</taxon>
        <taxon>Pierinae</taxon>
        <taxon>Pieris</taxon>
    </lineage>
</organism>
<evidence type="ECO:0000313" key="2">
    <source>
        <dbReference type="EMBL" id="CAH3982300.1"/>
    </source>
</evidence>
<protein>
    <submittedName>
        <fullName evidence="2">Uncharacterized protein</fullName>
    </submittedName>
</protein>
<accession>A0A9P0SZ22</accession>
<keyword evidence="3" id="KW-1185">Reference proteome</keyword>
<feature type="region of interest" description="Disordered" evidence="1">
    <location>
        <begin position="20"/>
        <end position="94"/>
    </location>
</feature>
<gene>
    <name evidence="2" type="ORF">PIBRA_LOCUS1981</name>
</gene>
<dbReference type="AlphaFoldDB" id="A0A9P0SZ22"/>
<dbReference type="EMBL" id="CALOZG010000002">
    <property type="protein sequence ID" value="CAH3982300.1"/>
    <property type="molecule type" value="Genomic_DNA"/>
</dbReference>
<dbReference type="Proteomes" id="UP001152562">
    <property type="component" value="Unassembled WGS sequence"/>
</dbReference>
<feature type="compositionally biased region" description="Basic and acidic residues" evidence="1">
    <location>
        <begin position="20"/>
        <end position="30"/>
    </location>
</feature>
<sequence>MFVNGVEVINTRLESFTLKDREGNEMHSNSEKSPIPKATLPLLHLTPSGSTEKREATPPQRIDNPWHLRVQNNIPNTPPPRGDKPNNFFPHRIG</sequence>